<keyword evidence="5" id="KW-1185">Reference proteome</keyword>
<feature type="transmembrane region" description="Helical" evidence="2">
    <location>
        <begin position="12"/>
        <end position="28"/>
    </location>
</feature>
<reference evidence="3 5" key="2">
    <citation type="submission" date="2018-03" db="EMBL/GenBank/DDBJ databases">
        <title>Genomic Encyclopedia of Archaeal and Bacterial Type Strains, Phase II (KMG-II): from individual species to whole genera.</title>
        <authorList>
            <person name="Goeker M."/>
        </authorList>
    </citation>
    <scope>NUCLEOTIDE SEQUENCE [LARGE SCALE GENOMIC DNA]</scope>
    <source>
        <strain evidence="3 5">DSM 25227</strain>
    </source>
</reference>
<evidence type="ECO:0000256" key="1">
    <source>
        <dbReference type="SAM" id="MobiDB-lite"/>
    </source>
</evidence>
<evidence type="ECO:0000256" key="2">
    <source>
        <dbReference type="SAM" id="Phobius"/>
    </source>
</evidence>
<keyword evidence="2" id="KW-0812">Transmembrane</keyword>
<organism evidence="4 6">
    <name type="scientific">Jannaschia seohaensis</name>
    <dbReference type="NCBI Taxonomy" id="475081"/>
    <lineage>
        <taxon>Bacteria</taxon>
        <taxon>Pseudomonadati</taxon>
        <taxon>Pseudomonadota</taxon>
        <taxon>Alphaproteobacteria</taxon>
        <taxon>Rhodobacterales</taxon>
        <taxon>Roseobacteraceae</taxon>
        <taxon>Jannaschia</taxon>
    </lineage>
</organism>
<proteinExistence type="predicted"/>
<evidence type="ECO:0000313" key="4">
    <source>
        <dbReference type="EMBL" id="SSA44229.1"/>
    </source>
</evidence>
<dbReference type="Proteomes" id="UP000251571">
    <property type="component" value="Unassembled WGS sequence"/>
</dbReference>
<protein>
    <submittedName>
        <fullName evidence="4">Uncharacterized protein</fullName>
    </submittedName>
</protein>
<evidence type="ECO:0000313" key="5">
    <source>
        <dbReference type="Proteomes" id="UP000245839"/>
    </source>
</evidence>
<gene>
    <name evidence="3" type="ORF">BCF38_10345</name>
    <name evidence="4" type="ORF">SAMN05421539_10345</name>
</gene>
<feature type="compositionally biased region" description="Basic and acidic residues" evidence="1">
    <location>
        <begin position="141"/>
        <end position="150"/>
    </location>
</feature>
<dbReference type="EMBL" id="UETC01000003">
    <property type="protein sequence ID" value="SSA44229.1"/>
    <property type="molecule type" value="Genomic_DNA"/>
</dbReference>
<feature type="transmembrane region" description="Helical" evidence="2">
    <location>
        <begin position="86"/>
        <end position="104"/>
    </location>
</feature>
<dbReference type="EMBL" id="QGDJ01000003">
    <property type="protein sequence ID" value="PWJ20230.1"/>
    <property type="molecule type" value="Genomic_DNA"/>
</dbReference>
<dbReference type="OrthoDB" id="147179at2"/>
<keyword evidence="2" id="KW-1133">Transmembrane helix</keyword>
<dbReference type="Proteomes" id="UP000245839">
    <property type="component" value="Unassembled WGS sequence"/>
</dbReference>
<sequence length="163" mass="17451">MKVSAPRPPSSAAALTGIGVVALVMYWLREYILHIVQAGQIAIMVDLIDTRPLPKGRSQPSNARAMVRARLVETGAQFAADQIVKGVLRAITGLILAVFTLLPFRGMRQLLTILRAFLNLAVGVIGEVMLAHAMRTRAADTRSSARDAAPRSRLGVPAACADL</sequence>
<dbReference type="AlphaFoldDB" id="A0A2Y9APG0"/>
<keyword evidence="2" id="KW-0472">Membrane</keyword>
<feature type="transmembrane region" description="Helical" evidence="2">
    <location>
        <begin position="116"/>
        <end position="134"/>
    </location>
</feature>
<feature type="region of interest" description="Disordered" evidence="1">
    <location>
        <begin position="141"/>
        <end position="163"/>
    </location>
</feature>
<reference evidence="4 6" key="1">
    <citation type="submission" date="2016-10" db="EMBL/GenBank/DDBJ databases">
        <authorList>
            <person name="Cai Z."/>
        </authorList>
    </citation>
    <scope>NUCLEOTIDE SEQUENCE [LARGE SCALE GENOMIC DNA]</scope>
    <source>
        <strain evidence="4 6">DSM 25227</strain>
    </source>
</reference>
<name>A0A2Y9APG0_9RHOB</name>
<accession>A0A2Y9APG0</accession>
<dbReference type="RefSeq" id="WP_109563832.1">
    <property type="nucleotide sequence ID" value="NZ_QGDJ01000003.1"/>
</dbReference>
<evidence type="ECO:0000313" key="6">
    <source>
        <dbReference type="Proteomes" id="UP000251571"/>
    </source>
</evidence>
<evidence type="ECO:0000313" key="3">
    <source>
        <dbReference type="EMBL" id="PWJ20230.1"/>
    </source>
</evidence>